<gene>
    <name evidence="1" type="ORF">Ddye_002461</name>
</gene>
<protein>
    <submittedName>
        <fullName evidence="1">Uncharacterized protein</fullName>
    </submittedName>
</protein>
<evidence type="ECO:0000313" key="1">
    <source>
        <dbReference type="EMBL" id="KAK2663887.1"/>
    </source>
</evidence>
<organism evidence="1 2">
    <name type="scientific">Dipteronia dyeriana</name>
    <dbReference type="NCBI Taxonomy" id="168575"/>
    <lineage>
        <taxon>Eukaryota</taxon>
        <taxon>Viridiplantae</taxon>
        <taxon>Streptophyta</taxon>
        <taxon>Embryophyta</taxon>
        <taxon>Tracheophyta</taxon>
        <taxon>Spermatophyta</taxon>
        <taxon>Magnoliopsida</taxon>
        <taxon>eudicotyledons</taxon>
        <taxon>Gunneridae</taxon>
        <taxon>Pentapetalae</taxon>
        <taxon>rosids</taxon>
        <taxon>malvids</taxon>
        <taxon>Sapindales</taxon>
        <taxon>Sapindaceae</taxon>
        <taxon>Hippocastanoideae</taxon>
        <taxon>Acereae</taxon>
        <taxon>Dipteronia</taxon>
    </lineage>
</organism>
<keyword evidence="2" id="KW-1185">Reference proteome</keyword>
<sequence length="86" mass="10021">MKKRENVDREKQRVEREKIESLEFELKDNRPRGNRPAVCAALAVRPIAVALARPRDERETIEIPNLDPIFKEIQELLVQNAGIFQN</sequence>
<dbReference type="AlphaFoldDB" id="A0AAD9XRL3"/>
<accession>A0AAD9XRL3</accession>
<dbReference type="EMBL" id="JANJYI010000001">
    <property type="protein sequence ID" value="KAK2663887.1"/>
    <property type="molecule type" value="Genomic_DNA"/>
</dbReference>
<comment type="caution">
    <text evidence="1">The sequence shown here is derived from an EMBL/GenBank/DDBJ whole genome shotgun (WGS) entry which is preliminary data.</text>
</comment>
<name>A0AAD9XRL3_9ROSI</name>
<evidence type="ECO:0000313" key="2">
    <source>
        <dbReference type="Proteomes" id="UP001280121"/>
    </source>
</evidence>
<reference evidence="1" key="1">
    <citation type="journal article" date="2023" name="Plant J.">
        <title>Genome sequences and population genomics provide insights into the demographic history, inbreeding, and mutation load of two 'living fossil' tree species of Dipteronia.</title>
        <authorList>
            <person name="Feng Y."/>
            <person name="Comes H.P."/>
            <person name="Chen J."/>
            <person name="Zhu S."/>
            <person name="Lu R."/>
            <person name="Zhang X."/>
            <person name="Li P."/>
            <person name="Qiu J."/>
            <person name="Olsen K.M."/>
            <person name="Qiu Y."/>
        </authorList>
    </citation>
    <scope>NUCLEOTIDE SEQUENCE</scope>
    <source>
        <strain evidence="1">KIB01</strain>
    </source>
</reference>
<dbReference type="Proteomes" id="UP001280121">
    <property type="component" value="Unassembled WGS sequence"/>
</dbReference>
<proteinExistence type="predicted"/>